<gene>
    <name evidence="2" type="ORF">LTR16_005692</name>
</gene>
<accession>A0ABR0KQW7</accession>
<evidence type="ECO:0000313" key="3">
    <source>
        <dbReference type="Proteomes" id="UP001357485"/>
    </source>
</evidence>
<protein>
    <submittedName>
        <fullName evidence="2">Uncharacterized protein</fullName>
    </submittedName>
</protein>
<comment type="caution">
    <text evidence="2">The sequence shown here is derived from an EMBL/GenBank/DDBJ whole genome shotgun (WGS) entry which is preliminary data.</text>
</comment>
<evidence type="ECO:0000313" key="2">
    <source>
        <dbReference type="EMBL" id="KAK5109959.1"/>
    </source>
</evidence>
<proteinExistence type="predicted"/>
<evidence type="ECO:0000256" key="1">
    <source>
        <dbReference type="SAM" id="MobiDB-lite"/>
    </source>
</evidence>
<sequence>MAPGRTERSDSSDSENMVVTDGNSKLSVDEAAIDSAANGENKVDSDSRKAKRLVVINPEDIGMQAGLKHLYSGKEDKRGRFQWQPTVPVDVGKPAEDAETARYALLVRNVKVYNDPRKVMAIHSIVVQSPLLKKLLEDVLVGYPGVTVGLQRLEFSGRFEPLIHRWSGLKDAIVKLKSTKQDEDSEDGQVKGMHQFPSNQQKIL</sequence>
<reference evidence="2 3" key="1">
    <citation type="submission" date="2023-08" db="EMBL/GenBank/DDBJ databases">
        <title>Black Yeasts Isolated from many extreme environments.</title>
        <authorList>
            <person name="Coleine C."/>
            <person name="Stajich J.E."/>
            <person name="Selbmann L."/>
        </authorList>
    </citation>
    <scope>NUCLEOTIDE SEQUENCE [LARGE SCALE GENOMIC DNA]</scope>
    <source>
        <strain evidence="2 3">CCFEE 536</strain>
    </source>
</reference>
<dbReference type="EMBL" id="JAVRRA010025569">
    <property type="protein sequence ID" value="KAK5109959.1"/>
    <property type="molecule type" value="Genomic_DNA"/>
</dbReference>
<feature type="region of interest" description="Disordered" evidence="1">
    <location>
        <begin position="1"/>
        <end position="48"/>
    </location>
</feature>
<organism evidence="2 3">
    <name type="scientific">Cryomyces antarcticus</name>
    <dbReference type="NCBI Taxonomy" id="329879"/>
    <lineage>
        <taxon>Eukaryota</taxon>
        <taxon>Fungi</taxon>
        <taxon>Dikarya</taxon>
        <taxon>Ascomycota</taxon>
        <taxon>Pezizomycotina</taxon>
        <taxon>Dothideomycetes</taxon>
        <taxon>Dothideomycetes incertae sedis</taxon>
        <taxon>Cryomyces</taxon>
    </lineage>
</organism>
<feature type="compositionally biased region" description="Polar residues" evidence="1">
    <location>
        <begin position="14"/>
        <end position="26"/>
    </location>
</feature>
<feature type="region of interest" description="Disordered" evidence="1">
    <location>
        <begin position="180"/>
        <end position="204"/>
    </location>
</feature>
<dbReference type="Proteomes" id="UP001357485">
    <property type="component" value="Unassembled WGS sequence"/>
</dbReference>
<feature type="compositionally biased region" description="Basic and acidic residues" evidence="1">
    <location>
        <begin position="1"/>
        <end position="11"/>
    </location>
</feature>
<keyword evidence="3" id="KW-1185">Reference proteome</keyword>
<name>A0ABR0KQW7_9PEZI</name>